<dbReference type="EMBL" id="CP005074">
    <property type="protein sequence ID" value="AGR41315.1"/>
    <property type="molecule type" value="Genomic_DNA"/>
</dbReference>
<dbReference type="Proteomes" id="UP000014984">
    <property type="component" value="Chromosome"/>
</dbReference>
<dbReference type="KEGG" id="stai:STAIW_v1c06990"/>
<keyword evidence="2" id="KW-1185">Reference proteome</keyword>
<evidence type="ECO:0000313" key="1">
    <source>
        <dbReference type="EMBL" id="AGR41315.1"/>
    </source>
</evidence>
<dbReference type="HOGENOM" id="CLU_1739394_0_0_14"/>
<name>S5MHI8_9MOLU</name>
<organism evidence="1 2">
    <name type="scientific">Spiroplasma taiwanense CT-1</name>
    <dbReference type="NCBI Taxonomy" id="1276220"/>
    <lineage>
        <taxon>Bacteria</taxon>
        <taxon>Bacillati</taxon>
        <taxon>Mycoplasmatota</taxon>
        <taxon>Mollicutes</taxon>
        <taxon>Entomoplasmatales</taxon>
        <taxon>Spiroplasmataceae</taxon>
        <taxon>Spiroplasma</taxon>
    </lineage>
</organism>
<proteinExistence type="predicted"/>
<sequence length="150" mass="16893">MLGSVTLILTSSSSVVSCFDTTPKVYTTFKDAFIIFDLGTISGQEDVPSLEIIYNGISKAHENVEDWGWSAPLKHIAFVGLPTKTSCKIRVIEGHDKPALTGEVEFTYNYEKIQEYKIDFYSITENANITRRIGTIEEISKFSNLVTNWR</sequence>
<gene>
    <name evidence="1" type="ORF">STAIW_v1c06990</name>
</gene>
<accession>S5MHI8</accession>
<dbReference type="PATRIC" id="fig|1276220.3.peg.712"/>
<protein>
    <submittedName>
        <fullName evidence="1">Uncharacterized protein</fullName>
    </submittedName>
</protein>
<reference evidence="1 2" key="1">
    <citation type="journal article" date="2013" name="Genome Biol. Evol.">
        <title>Comparison of metabolic capacities and inference of gene content evolution in mosquito-associated Spiroplasma diminutum and S. taiwanense.</title>
        <authorList>
            <person name="Lo W.S."/>
            <person name="Ku C."/>
            <person name="Chen L.L."/>
            <person name="Chang T.H."/>
            <person name="Kuo C.H."/>
        </authorList>
    </citation>
    <scope>NUCLEOTIDE SEQUENCE [LARGE SCALE GENOMIC DNA]</scope>
    <source>
        <strain evidence="1">CT-1</strain>
    </source>
</reference>
<evidence type="ECO:0000313" key="2">
    <source>
        <dbReference type="Proteomes" id="UP000014984"/>
    </source>
</evidence>
<dbReference type="AlphaFoldDB" id="S5MHI8"/>